<feature type="transmembrane region" description="Helical" evidence="9">
    <location>
        <begin position="164"/>
        <end position="185"/>
    </location>
</feature>
<proteinExistence type="inferred from homology"/>
<evidence type="ECO:0000256" key="9">
    <source>
        <dbReference type="SAM" id="Phobius"/>
    </source>
</evidence>
<dbReference type="GO" id="GO:0015774">
    <property type="term" value="P:polysaccharide transport"/>
    <property type="evidence" value="ECO:0007669"/>
    <property type="project" value="UniProtKB-KW"/>
</dbReference>
<evidence type="ECO:0000256" key="6">
    <source>
        <dbReference type="ARBA" id="ARBA00022989"/>
    </source>
</evidence>
<dbReference type="PANTHER" id="PTHR30413">
    <property type="entry name" value="INNER MEMBRANE TRANSPORT PERMEASE"/>
    <property type="match status" value="1"/>
</dbReference>
<dbReference type="InterPro" id="IPR013525">
    <property type="entry name" value="ABC2_TM"/>
</dbReference>
<dbReference type="AlphaFoldDB" id="A0A4R7C951"/>
<keyword evidence="5 9" id="KW-0812">Transmembrane</keyword>
<keyword evidence="7" id="KW-0625">Polysaccharide transport</keyword>
<evidence type="ECO:0000259" key="10">
    <source>
        <dbReference type="Pfam" id="PF01061"/>
    </source>
</evidence>
<evidence type="ECO:0000256" key="2">
    <source>
        <dbReference type="ARBA" id="ARBA00007783"/>
    </source>
</evidence>
<comment type="similarity">
    <text evidence="2">Belongs to the ABC-2 integral membrane protein family.</text>
</comment>
<dbReference type="EMBL" id="SNZR01000011">
    <property type="protein sequence ID" value="TDR93247.1"/>
    <property type="molecule type" value="Genomic_DNA"/>
</dbReference>
<keyword evidence="7" id="KW-0762">Sugar transport</keyword>
<evidence type="ECO:0000256" key="4">
    <source>
        <dbReference type="ARBA" id="ARBA00022475"/>
    </source>
</evidence>
<evidence type="ECO:0000256" key="5">
    <source>
        <dbReference type="ARBA" id="ARBA00022692"/>
    </source>
</evidence>
<evidence type="ECO:0000256" key="7">
    <source>
        <dbReference type="ARBA" id="ARBA00023047"/>
    </source>
</evidence>
<dbReference type="OrthoDB" id="9796017at2"/>
<feature type="transmembrane region" description="Helical" evidence="9">
    <location>
        <begin position="121"/>
        <end position="144"/>
    </location>
</feature>
<keyword evidence="3" id="KW-0813">Transport</keyword>
<comment type="caution">
    <text evidence="11">The sequence shown here is derived from an EMBL/GenBank/DDBJ whole genome shotgun (WGS) entry which is preliminary data.</text>
</comment>
<dbReference type="GO" id="GO:0140359">
    <property type="term" value="F:ABC-type transporter activity"/>
    <property type="evidence" value="ECO:0007669"/>
    <property type="project" value="InterPro"/>
</dbReference>
<evidence type="ECO:0000313" key="11">
    <source>
        <dbReference type="EMBL" id="TDR93247.1"/>
    </source>
</evidence>
<dbReference type="GO" id="GO:0005886">
    <property type="term" value="C:plasma membrane"/>
    <property type="evidence" value="ECO:0007669"/>
    <property type="project" value="UniProtKB-SubCell"/>
</dbReference>
<feature type="transmembrane region" description="Helical" evidence="9">
    <location>
        <begin position="225"/>
        <end position="244"/>
    </location>
</feature>
<accession>A0A4R7C951</accession>
<keyword evidence="12" id="KW-1185">Reference proteome</keyword>
<reference evidence="11 12" key="1">
    <citation type="submission" date="2019-03" db="EMBL/GenBank/DDBJ databases">
        <title>Genomic Encyclopedia of Type Strains, Phase IV (KMG-IV): sequencing the most valuable type-strain genomes for metagenomic binning, comparative biology and taxonomic classification.</title>
        <authorList>
            <person name="Goeker M."/>
        </authorList>
    </citation>
    <scope>NUCLEOTIDE SEQUENCE [LARGE SCALE GENOMIC DNA]</scope>
    <source>
        <strain evidence="11 12">DSM 25903</strain>
    </source>
</reference>
<feature type="transmembrane region" description="Helical" evidence="9">
    <location>
        <begin position="88"/>
        <end position="109"/>
    </location>
</feature>
<comment type="subcellular location">
    <subcellularLocation>
        <location evidence="1">Cell membrane</location>
        <topology evidence="1">Multi-pass membrane protein</topology>
    </subcellularLocation>
</comment>
<protein>
    <submittedName>
        <fullName evidence="11">ABC-2 type transport system permease protein/lipopolysaccharide transport system permease protein</fullName>
    </submittedName>
</protein>
<evidence type="ECO:0000256" key="1">
    <source>
        <dbReference type="ARBA" id="ARBA00004651"/>
    </source>
</evidence>
<feature type="domain" description="ABC-2 type transporter transmembrane" evidence="10">
    <location>
        <begin position="69"/>
        <end position="271"/>
    </location>
</feature>
<dbReference type="GO" id="GO:0015920">
    <property type="term" value="P:lipopolysaccharide transport"/>
    <property type="evidence" value="ECO:0007669"/>
    <property type="project" value="TreeGrafter"/>
</dbReference>
<dbReference type="Proteomes" id="UP000295122">
    <property type="component" value="Unassembled WGS sequence"/>
</dbReference>
<keyword evidence="6 9" id="KW-1133">Transmembrane helix</keyword>
<dbReference type="Pfam" id="PF01061">
    <property type="entry name" value="ABC2_membrane"/>
    <property type="match status" value="1"/>
</dbReference>
<sequence>MRAPALAGKRPFARRPDPAGAFASRIARLAPPPVTSRSVIVLSADEVRRAPYALAFADLVRGFRMSQLWGAMAWFEIRQRYTRSTLGPLWLTLSLAMYTGAIAVIYGALFKTPLSELLAYLTVGMAIWTYCTAILNEGSIVFVVSEVAIKQMPAPLSVHIYRHVWRTLILLAHNAIVPALVLAWVHPLASLKGVPEASIGLLILVINSVAVVITLGTLGARFRDLSLLMTNLTSLLFFVTPIFWRAEQLGDRQWIALVNPTYHFIELIRAPLLGGHAALSTWIFALVFTALNCAVAFLLYARFRWRIPYWL</sequence>
<evidence type="ECO:0000256" key="3">
    <source>
        <dbReference type="ARBA" id="ARBA00022448"/>
    </source>
</evidence>
<name>A0A4R7C951_9HYPH</name>
<evidence type="ECO:0000256" key="8">
    <source>
        <dbReference type="ARBA" id="ARBA00023136"/>
    </source>
</evidence>
<gene>
    <name evidence="11" type="ORF">EV668_0503</name>
</gene>
<organism evidence="11 12">
    <name type="scientific">Enterovirga rhinocerotis</name>
    <dbReference type="NCBI Taxonomy" id="1339210"/>
    <lineage>
        <taxon>Bacteria</taxon>
        <taxon>Pseudomonadati</taxon>
        <taxon>Pseudomonadota</taxon>
        <taxon>Alphaproteobacteria</taxon>
        <taxon>Hyphomicrobiales</taxon>
        <taxon>Methylobacteriaceae</taxon>
        <taxon>Enterovirga</taxon>
    </lineage>
</organism>
<feature type="transmembrane region" description="Helical" evidence="9">
    <location>
        <begin position="279"/>
        <end position="301"/>
    </location>
</feature>
<feature type="transmembrane region" description="Helical" evidence="9">
    <location>
        <begin position="197"/>
        <end position="218"/>
    </location>
</feature>
<keyword evidence="4" id="KW-1003">Cell membrane</keyword>
<evidence type="ECO:0000313" key="12">
    <source>
        <dbReference type="Proteomes" id="UP000295122"/>
    </source>
</evidence>
<keyword evidence="8 9" id="KW-0472">Membrane</keyword>
<dbReference type="PANTHER" id="PTHR30413:SF10">
    <property type="entry name" value="CAPSULE POLYSACCHARIDE EXPORT INNER-MEMBRANE PROTEIN CTRC"/>
    <property type="match status" value="1"/>
</dbReference>